<name>A0ABC8WBB2_9POAL</name>
<proteinExistence type="predicted"/>
<dbReference type="EMBL" id="OZ075122">
    <property type="protein sequence ID" value="CAL4905985.1"/>
    <property type="molecule type" value="Genomic_DNA"/>
</dbReference>
<evidence type="ECO:0000256" key="1">
    <source>
        <dbReference type="SAM" id="MobiDB-lite"/>
    </source>
</evidence>
<accession>A0ABC8WBB2</accession>
<evidence type="ECO:0000313" key="3">
    <source>
        <dbReference type="EMBL" id="CAL4905985.1"/>
    </source>
</evidence>
<sequence length="117" mass="12196">MAAAAKVLRGARLGSSSEILVPAIFRRMAREGAAQGPSPAAPAAGGAKLPFGRQALSQQRKILRTEQSSSSRSYTGGPGDLTPPHFSALAVVCTLALGAAIPNSNIVKRIKKRFKEE</sequence>
<evidence type="ECO:0000256" key="2">
    <source>
        <dbReference type="SAM" id="Phobius"/>
    </source>
</evidence>
<organism evidence="3 4">
    <name type="scientific">Urochloa decumbens</name>
    <dbReference type="NCBI Taxonomy" id="240449"/>
    <lineage>
        <taxon>Eukaryota</taxon>
        <taxon>Viridiplantae</taxon>
        <taxon>Streptophyta</taxon>
        <taxon>Embryophyta</taxon>
        <taxon>Tracheophyta</taxon>
        <taxon>Spermatophyta</taxon>
        <taxon>Magnoliopsida</taxon>
        <taxon>Liliopsida</taxon>
        <taxon>Poales</taxon>
        <taxon>Poaceae</taxon>
        <taxon>PACMAD clade</taxon>
        <taxon>Panicoideae</taxon>
        <taxon>Panicodae</taxon>
        <taxon>Paniceae</taxon>
        <taxon>Melinidinae</taxon>
        <taxon>Urochloa</taxon>
    </lineage>
</organism>
<keyword evidence="2" id="KW-0812">Transmembrane</keyword>
<feature type="transmembrane region" description="Helical" evidence="2">
    <location>
        <begin position="86"/>
        <end position="107"/>
    </location>
</feature>
<reference evidence="3" key="1">
    <citation type="submission" date="2024-10" db="EMBL/GenBank/DDBJ databases">
        <authorList>
            <person name="Ryan C."/>
        </authorList>
    </citation>
    <scope>NUCLEOTIDE SEQUENCE [LARGE SCALE GENOMIC DNA]</scope>
</reference>
<dbReference type="AlphaFoldDB" id="A0ABC8WBB2"/>
<keyword evidence="2" id="KW-0472">Membrane</keyword>
<protein>
    <submittedName>
        <fullName evidence="3">Uncharacterized protein</fullName>
    </submittedName>
</protein>
<feature type="compositionally biased region" description="Low complexity" evidence="1">
    <location>
        <begin position="32"/>
        <end position="47"/>
    </location>
</feature>
<keyword evidence="4" id="KW-1185">Reference proteome</keyword>
<feature type="region of interest" description="Disordered" evidence="1">
    <location>
        <begin position="58"/>
        <end position="80"/>
    </location>
</feature>
<keyword evidence="2" id="KW-1133">Transmembrane helix</keyword>
<feature type="region of interest" description="Disordered" evidence="1">
    <location>
        <begin position="31"/>
        <end position="50"/>
    </location>
</feature>
<dbReference type="Proteomes" id="UP001497457">
    <property type="component" value="Chromosome 12b"/>
</dbReference>
<evidence type="ECO:0000313" key="4">
    <source>
        <dbReference type="Proteomes" id="UP001497457"/>
    </source>
</evidence>
<feature type="compositionally biased region" description="Polar residues" evidence="1">
    <location>
        <begin position="58"/>
        <end position="74"/>
    </location>
</feature>
<gene>
    <name evidence="3" type="ORF">URODEC1_LOCUS11908</name>
</gene>